<keyword evidence="9" id="KW-0732">Signal</keyword>
<evidence type="ECO:0000259" key="10">
    <source>
        <dbReference type="Pfam" id="PF24576"/>
    </source>
</evidence>
<dbReference type="RefSeq" id="XP_035781910.1">
    <property type="nucleotide sequence ID" value="XM_035926017.1"/>
</dbReference>
<evidence type="ECO:0000256" key="9">
    <source>
        <dbReference type="SAM" id="SignalP"/>
    </source>
</evidence>
<dbReference type="GeneID" id="118461100"/>
<protein>
    <recommendedName>
        <fullName evidence="10">Ionotropic receptor 75a N-terminal domain-containing protein</fullName>
    </recommendedName>
</protein>
<comment type="subcellular location">
    <subcellularLocation>
        <location evidence="1">Cell membrane</location>
        <topology evidence="1">Multi-pass membrane protein</topology>
    </subcellularLocation>
</comment>
<keyword evidence="5 8" id="KW-0472">Membrane</keyword>
<evidence type="ECO:0000256" key="7">
    <source>
        <dbReference type="ARBA" id="ARBA00023180"/>
    </source>
</evidence>
<proteinExistence type="predicted"/>
<feature type="chain" id="PRO_5036452425" description="Ionotropic receptor 75a N-terminal domain-containing protein" evidence="9">
    <location>
        <begin position="18"/>
        <end position="634"/>
    </location>
</feature>
<keyword evidence="7" id="KW-0325">Glycoprotein</keyword>
<dbReference type="Pfam" id="PF24576">
    <property type="entry name" value="IR75A_N"/>
    <property type="match status" value="1"/>
</dbReference>
<dbReference type="SUPFAM" id="SSF53850">
    <property type="entry name" value="Periplasmic binding protein-like II"/>
    <property type="match status" value="1"/>
</dbReference>
<evidence type="ECO:0000256" key="1">
    <source>
        <dbReference type="ARBA" id="ARBA00004651"/>
    </source>
</evidence>
<evidence type="ECO:0000313" key="12">
    <source>
        <dbReference type="Proteomes" id="UP000069272"/>
    </source>
</evidence>
<evidence type="ECO:0000313" key="11">
    <source>
        <dbReference type="EnsemblMetazoa" id="AALB002211-PA"/>
    </source>
</evidence>
<feature type="signal peptide" evidence="9">
    <location>
        <begin position="1"/>
        <end position="17"/>
    </location>
</feature>
<keyword evidence="12" id="KW-1185">Reference proteome</keyword>
<dbReference type="Proteomes" id="UP000069272">
    <property type="component" value="Chromosome 2R"/>
</dbReference>
<evidence type="ECO:0000256" key="4">
    <source>
        <dbReference type="ARBA" id="ARBA00022989"/>
    </source>
</evidence>
<evidence type="ECO:0000256" key="2">
    <source>
        <dbReference type="ARBA" id="ARBA00022475"/>
    </source>
</evidence>
<name>A0A8W7JCX7_ANOAL</name>
<dbReference type="GO" id="GO:0005886">
    <property type="term" value="C:plasma membrane"/>
    <property type="evidence" value="ECO:0007669"/>
    <property type="project" value="UniProtKB-SubCell"/>
</dbReference>
<keyword evidence="2" id="KW-1003">Cell membrane</keyword>
<organism evidence="11 12">
    <name type="scientific">Anopheles albimanus</name>
    <name type="common">New world malaria mosquito</name>
    <dbReference type="NCBI Taxonomy" id="7167"/>
    <lineage>
        <taxon>Eukaryota</taxon>
        <taxon>Metazoa</taxon>
        <taxon>Ecdysozoa</taxon>
        <taxon>Arthropoda</taxon>
        <taxon>Hexapoda</taxon>
        <taxon>Insecta</taxon>
        <taxon>Pterygota</taxon>
        <taxon>Neoptera</taxon>
        <taxon>Endopterygota</taxon>
        <taxon>Diptera</taxon>
        <taxon>Nematocera</taxon>
        <taxon>Culicoidea</taxon>
        <taxon>Culicidae</taxon>
        <taxon>Anophelinae</taxon>
        <taxon>Anopheles</taxon>
    </lineage>
</organism>
<dbReference type="InterPro" id="IPR052192">
    <property type="entry name" value="Insect_Ionotropic_Sensory_Rcpt"/>
</dbReference>
<evidence type="ECO:0000256" key="6">
    <source>
        <dbReference type="ARBA" id="ARBA00023170"/>
    </source>
</evidence>
<dbReference type="Gene3D" id="3.40.190.10">
    <property type="entry name" value="Periplasmic binding protein-like II"/>
    <property type="match status" value="3"/>
</dbReference>
<accession>A0A8W7JCX7</accession>
<feature type="transmembrane region" description="Helical" evidence="8">
    <location>
        <begin position="342"/>
        <end position="364"/>
    </location>
</feature>
<dbReference type="AlphaFoldDB" id="A0A8W7JCX7"/>
<evidence type="ECO:0000256" key="5">
    <source>
        <dbReference type="ARBA" id="ARBA00023136"/>
    </source>
</evidence>
<sequence>MQISIVCLSFLPVVVLSLGRLKLIEDFLFETPIVNSLTIVHCFRQDPTDQGIPALAGKLHKEFNGPITYIEIAAAPPASYTHRLPYYNFRFGSRTSHHMAVIMNLACEAAESYLLDVSKASLFNSSYRWLLFADEFSSAVCMTSELNINIDASIALAITHSDVKKAYNMYDVYGTVKQRRGTVEYHYLGIWTSVSGWLKPTRRPQDLKQIQLKAVISTMHQHYPKSLIEHLNTPVVPQGYNTHIYAYQIMKLLQLNLNFRVKLVLASLWRLDLIGTNSSLGVIGQMQTKRVDFSLTPLAVVSERVLLYDGTVEIGKAKFYSLFRHPRNALNRNIFLHPFENATWLALFGLFSWTVMLLTAAFVVDWSRPNFRLGDAIELAILTTVGMFSQQGYDEAEVKLVSKRLALFAYTMFSVVLLQFYLSFIMGYQLIDPPKTINTMEQLIGSSLAFSIENIPYNMDFFNRTNDPVAIKLHRERVLPNKHVYVNVSEGIALVKKGGHAFQCETSYAYAYISETFTEKEICELHHVSLFPHRAIHIAVAKGSPLRELIRVNLQHLKETGLVPYHLSRYFLRMPPCIKRSNQTTQINIFDVYSVFVLLAAGMLLSCIILVLELVCRKKVHRTAPNVAGFMWLD</sequence>
<feature type="domain" description="Ionotropic receptor 75a N-terminal" evidence="10">
    <location>
        <begin position="94"/>
        <end position="216"/>
    </location>
</feature>
<evidence type="ECO:0000256" key="8">
    <source>
        <dbReference type="SAM" id="Phobius"/>
    </source>
</evidence>
<feature type="transmembrane region" description="Helical" evidence="8">
    <location>
        <begin position="592"/>
        <end position="612"/>
    </location>
</feature>
<reference evidence="11" key="2">
    <citation type="submission" date="2022-08" db="UniProtKB">
        <authorList>
            <consortium name="EnsemblMetazoa"/>
        </authorList>
    </citation>
    <scope>IDENTIFICATION</scope>
    <source>
        <strain evidence="11">STECLA/ALBI9_A</strain>
    </source>
</reference>
<dbReference type="PANTHER" id="PTHR42643">
    <property type="entry name" value="IONOTROPIC RECEPTOR 20A-RELATED"/>
    <property type="match status" value="1"/>
</dbReference>
<reference evidence="11 12" key="1">
    <citation type="journal article" date="2017" name="G3 (Bethesda)">
        <title>The Physical Genome Mapping of Anopheles albimanus Corrected Scaffold Misassemblies and Identified Interarm Rearrangements in Genus Anopheles.</title>
        <authorList>
            <person name="Artemov G.N."/>
            <person name="Peery A.N."/>
            <person name="Jiang X."/>
            <person name="Tu Z."/>
            <person name="Stegniy V.N."/>
            <person name="Sharakhova M.V."/>
            <person name="Sharakhov I.V."/>
        </authorList>
    </citation>
    <scope>NUCLEOTIDE SEQUENCE [LARGE SCALE GENOMIC DNA]</scope>
    <source>
        <strain evidence="11 12">ALBI9_A</strain>
    </source>
</reference>
<feature type="transmembrane region" description="Helical" evidence="8">
    <location>
        <begin position="407"/>
        <end position="431"/>
    </location>
</feature>
<keyword evidence="4 8" id="KW-1133">Transmembrane helix</keyword>
<dbReference type="EnsemblMetazoa" id="AALB002211-RA">
    <property type="protein sequence ID" value="AALB002211-PA"/>
    <property type="gene ID" value="AALB002211"/>
</dbReference>
<dbReference type="InterPro" id="IPR057074">
    <property type="entry name" value="IR75A_N"/>
</dbReference>
<evidence type="ECO:0000256" key="3">
    <source>
        <dbReference type="ARBA" id="ARBA00022692"/>
    </source>
</evidence>
<keyword evidence="3 8" id="KW-0812">Transmembrane</keyword>
<keyword evidence="6" id="KW-0675">Receptor</keyword>
<dbReference type="PANTHER" id="PTHR42643:SF33">
    <property type="entry name" value="GLUTAMATE RECEPTOR 2-LIKE PROTEIN"/>
    <property type="match status" value="1"/>
</dbReference>